<dbReference type="Proteomes" id="UP000663879">
    <property type="component" value="Unassembled WGS sequence"/>
</dbReference>
<accession>A0A814DDR7</accession>
<dbReference type="OrthoDB" id="10241914at2759"/>
<sequence length="191" mass="22888">MSERSEHDQEVIHRYYQKIGHSKASHGVAHKGDILNTFDPDEQKIIRDFLHQIRGTRAREEEPKSEEMSQRSDYDQDVLHRYYQKVGASRFSPHHDILKSFRENEREIIRDFLHQVGSKGRRTRSKRQAEESESEVEEIPIKISETKPVRNRGFFNRYPKKHERIIRKFLHDLLREGTEVESYQESEELAF</sequence>
<gene>
    <name evidence="1" type="ORF">OXX778_LOCUS14116</name>
</gene>
<dbReference type="EMBL" id="CAJNOC010002843">
    <property type="protein sequence ID" value="CAF0954393.1"/>
    <property type="molecule type" value="Genomic_DNA"/>
</dbReference>
<evidence type="ECO:0000313" key="2">
    <source>
        <dbReference type="Proteomes" id="UP000663879"/>
    </source>
</evidence>
<reference evidence="1" key="1">
    <citation type="submission" date="2021-02" db="EMBL/GenBank/DDBJ databases">
        <authorList>
            <person name="Nowell W R."/>
        </authorList>
    </citation>
    <scope>NUCLEOTIDE SEQUENCE</scope>
    <source>
        <strain evidence="1">Ploen Becks lab</strain>
    </source>
</reference>
<comment type="caution">
    <text evidence="1">The sequence shown here is derived from an EMBL/GenBank/DDBJ whole genome shotgun (WGS) entry which is preliminary data.</text>
</comment>
<organism evidence="1 2">
    <name type="scientific">Brachionus calyciflorus</name>
    <dbReference type="NCBI Taxonomy" id="104777"/>
    <lineage>
        <taxon>Eukaryota</taxon>
        <taxon>Metazoa</taxon>
        <taxon>Spiralia</taxon>
        <taxon>Gnathifera</taxon>
        <taxon>Rotifera</taxon>
        <taxon>Eurotatoria</taxon>
        <taxon>Monogononta</taxon>
        <taxon>Pseudotrocha</taxon>
        <taxon>Ploima</taxon>
        <taxon>Brachionidae</taxon>
        <taxon>Brachionus</taxon>
    </lineage>
</organism>
<dbReference type="AlphaFoldDB" id="A0A814DDR7"/>
<protein>
    <submittedName>
        <fullName evidence="1">Uncharacterized protein</fullName>
    </submittedName>
</protein>
<keyword evidence="2" id="KW-1185">Reference proteome</keyword>
<proteinExistence type="predicted"/>
<name>A0A814DDR7_9BILA</name>
<evidence type="ECO:0000313" key="1">
    <source>
        <dbReference type="EMBL" id="CAF0954393.1"/>
    </source>
</evidence>